<dbReference type="PANTHER" id="PTHR42686:SF1">
    <property type="entry name" value="GH17980P-RELATED"/>
    <property type="match status" value="1"/>
</dbReference>
<sequence>MASPIAPLTPVAGTAGTAHPLGLGTAPLGNLFTGVPEQDAAAAIGTAWDLGIRSFDTAPLYGYGESERRLGRALRDRPRDEYTISTKVGRLIREGAPPSPEQLHDGEHFYKTSGKANPVFDYSYDGVMRSLEESLERLGLDRVDLLYIHDPDDHYAEAVDGAYRALDSLREQGVVRAIGVGMNQSGMLADFARDGRFDYFLLAGRYTLLDQGALEELLPLCLENGIGINAGGVLNSGILADPSPGATFDYVPASAERLRQARAVAEVCARHDVPLIAAALQFPAAHPAICSVLVGARTEREVRDNDRLLSHPIPAQLWEDLRERGLIAPGAPTPG</sequence>
<dbReference type="SUPFAM" id="SSF51430">
    <property type="entry name" value="NAD(P)-linked oxidoreductase"/>
    <property type="match status" value="1"/>
</dbReference>
<reference evidence="3" key="1">
    <citation type="journal article" date="2019" name="Int. J. Syst. Evol. Microbiol.">
        <title>The Global Catalogue of Microorganisms (GCM) 10K type strain sequencing project: providing services to taxonomists for standard genome sequencing and annotation.</title>
        <authorList>
            <consortium name="The Broad Institute Genomics Platform"/>
            <consortium name="The Broad Institute Genome Sequencing Center for Infectious Disease"/>
            <person name="Wu L."/>
            <person name="Ma J."/>
        </authorList>
    </citation>
    <scope>NUCLEOTIDE SEQUENCE [LARGE SCALE GENOMIC DNA]</scope>
    <source>
        <strain evidence="3">JCM 3106</strain>
    </source>
</reference>
<feature type="domain" description="NADP-dependent oxidoreductase" evidence="1">
    <location>
        <begin position="20"/>
        <end position="322"/>
    </location>
</feature>
<accession>A0ABP6KYF5</accession>
<dbReference type="InterPro" id="IPR023210">
    <property type="entry name" value="NADP_OxRdtase_dom"/>
</dbReference>
<dbReference type="Gene3D" id="3.20.20.100">
    <property type="entry name" value="NADP-dependent oxidoreductase domain"/>
    <property type="match status" value="1"/>
</dbReference>
<dbReference type="EMBL" id="BAAAWD010000015">
    <property type="protein sequence ID" value="GAA3023452.1"/>
    <property type="molecule type" value="Genomic_DNA"/>
</dbReference>
<keyword evidence="3" id="KW-1185">Reference proteome</keyword>
<evidence type="ECO:0000259" key="1">
    <source>
        <dbReference type="Pfam" id="PF00248"/>
    </source>
</evidence>
<proteinExistence type="predicted"/>
<evidence type="ECO:0000313" key="2">
    <source>
        <dbReference type="EMBL" id="GAA3023452.1"/>
    </source>
</evidence>
<protein>
    <submittedName>
        <fullName evidence="2">Aldo/keto reductase</fullName>
    </submittedName>
</protein>
<evidence type="ECO:0000313" key="3">
    <source>
        <dbReference type="Proteomes" id="UP001499930"/>
    </source>
</evidence>
<name>A0ABP6KYF5_9ACTN</name>
<dbReference type="InterPro" id="IPR036812">
    <property type="entry name" value="NAD(P)_OxRdtase_dom_sf"/>
</dbReference>
<comment type="caution">
    <text evidence="2">The sequence shown here is derived from an EMBL/GenBank/DDBJ whole genome shotgun (WGS) entry which is preliminary data.</text>
</comment>
<gene>
    <name evidence="2" type="ORF">GCM10017559_55960</name>
</gene>
<dbReference type="CDD" id="cd19152">
    <property type="entry name" value="AKR_AKR15A"/>
    <property type="match status" value="1"/>
</dbReference>
<dbReference type="PANTHER" id="PTHR42686">
    <property type="entry name" value="GH17980P-RELATED"/>
    <property type="match status" value="1"/>
</dbReference>
<dbReference type="InterPro" id="IPR020471">
    <property type="entry name" value="AKR"/>
</dbReference>
<organism evidence="2 3">
    <name type="scientific">Streptosporangium longisporum</name>
    <dbReference type="NCBI Taxonomy" id="46187"/>
    <lineage>
        <taxon>Bacteria</taxon>
        <taxon>Bacillati</taxon>
        <taxon>Actinomycetota</taxon>
        <taxon>Actinomycetes</taxon>
        <taxon>Streptosporangiales</taxon>
        <taxon>Streptosporangiaceae</taxon>
        <taxon>Streptosporangium</taxon>
    </lineage>
</organism>
<dbReference type="Proteomes" id="UP001499930">
    <property type="component" value="Unassembled WGS sequence"/>
</dbReference>
<dbReference type="Pfam" id="PF00248">
    <property type="entry name" value="Aldo_ket_red"/>
    <property type="match status" value="1"/>
</dbReference>
<dbReference type="RefSeq" id="WP_344900517.1">
    <property type="nucleotide sequence ID" value="NZ_BAAAWD010000015.1"/>
</dbReference>